<accession>A0A2Z5T3Z0</accession>
<dbReference type="OrthoDB" id="9810939at2"/>
<dbReference type="EMBL" id="AP018161">
    <property type="protein sequence ID" value="BBA85107.1"/>
    <property type="molecule type" value="Genomic_DNA"/>
</dbReference>
<comment type="similarity">
    <text evidence="1">Belongs to the universal ribosomal protein uL18 family.</text>
</comment>
<sequence length="126" mass="15020">MNLKKKTKFRLLNKNKNFYRMLIYKTNKHIYVNIYNNFLNKNILSISTLNKNIRKKLLINNIKNNNIKSAKYISEIILEKCLNINLLNNVIVDISGFKYHGKIKIIVEKLKNGNIIYNKKYNKNND</sequence>
<evidence type="ECO:0000256" key="1">
    <source>
        <dbReference type="ARBA" id="ARBA00007116"/>
    </source>
</evidence>
<dbReference type="Gene3D" id="3.30.420.100">
    <property type="match status" value="1"/>
</dbReference>
<dbReference type="RefSeq" id="WP_148708454.1">
    <property type="nucleotide sequence ID" value="NZ_AP018161.1"/>
</dbReference>
<dbReference type="AlphaFoldDB" id="A0A2Z5T3Z0"/>
<evidence type="ECO:0000313" key="4">
    <source>
        <dbReference type="EMBL" id="BBA85107.1"/>
    </source>
</evidence>
<dbReference type="GO" id="GO:1990904">
    <property type="term" value="C:ribonucleoprotein complex"/>
    <property type="evidence" value="ECO:0007669"/>
    <property type="project" value="UniProtKB-KW"/>
</dbReference>
<organism evidence="4 5">
    <name type="scientific">endosymbiont of Rhynchophorus ferrugineus</name>
    <dbReference type="NCBI Taxonomy" id="1972133"/>
    <lineage>
        <taxon>Bacteria</taxon>
        <taxon>Pseudomonadati</taxon>
        <taxon>Pseudomonadota</taxon>
        <taxon>Gammaproteobacteria</taxon>
        <taxon>Candidatus Nardonella</taxon>
    </lineage>
</organism>
<dbReference type="InterPro" id="IPR005484">
    <property type="entry name" value="Ribosomal_uL18_bac/plant/anim"/>
</dbReference>
<dbReference type="Proteomes" id="UP000289537">
    <property type="component" value="Chromosome"/>
</dbReference>
<dbReference type="GO" id="GO:0005840">
    <property type="term" value="C:ribosome"/>
    <property type="evidence" value="ECO:0007669"/>
    <property type="project" value="UniProtKB-KW"/>
</dbReference>
<dbReference type="GO" id="GO:0003735">
    <property type="term" value="F:structural constituent of ribosome"/>
    <property type="evidence" value="ECO:0007669"/>
    <property type="project" value="InterPro"/>
</dbReference>
<evidence type="ECO:0000256" key="2">
    <source>
        <dbReference type="ARBA" id="ARBA00022980"/>
    </source>
</evidence>
<dbReference type="SUPFAM" id="SSF53137">
    <property type="entry name" value="Translational machinery components"/>
    <property type="match status" value="1"/>
</dbReference>
<reference evidence="4 5" key="1">
    <citation type="journal article" date="2017" name="Proc. Natl. Acad. Sci. U.S.A.">
        <title>Small genome symbiont underlies cuticle hardness in beetles.</title>
        <authorList>
            <person name="Anbutsu H."/>
            <person name="Moriyama M."/>
            <person name="Nikoh N."/>
            <person name="Hosokawa T."/>
            <person name="Futahashi R."/>
            <person name="Tanahashi M."/>
            <person name="Meng X.Y."/>
            <person name="Kuriwada T."/>
            <person name="Mori N."/>
            <person name="Oshima K."/>
            <person name="Hattori M."/>
            <person name="Fujie M."/>
            <person name="Satoh N."/>
            <person name="Maeda T."/>
            <person name="Shigenobu S."/>
            <person name="Koga R."/>
            <person name="Fukatsu T."/>
        </authorList>
    </citation>
    <scope>NUCLEOTIDE SEQUENCE [LARGE SCALE GENOMIC DNA]</scope>
    <source>
        <strain evidence="4">NARRFE1</strain>
    </source>
</reference>
<name>A0A2Z5T3Z0_9GAMM</name>
<dbReference type="GO" id="GO:0006412">
    <property type="term" value="P:translation"/>
    <property type="evidence" value="ECO:0007669"/>
    <property type="project" value="InterPro"/>
</dbReference>
<dbReference type="Pfam" id="PF00861">
    <property type="entry name" value="Ribosomal_L18p"/>
    <property type="match status" value="1"/>
</dbReference>
<keyword evidence="5" id="KW-1185">Reference proteome</keyword>
<dbReference type="KEGG" id="eor:NARRFE1_01720"/>
<protein>
    <submittedName>
        <fullName evidence="4">50S ribosomal protein L18</fullName>
    </submittedName>
</protein>
<proteinExistence type="inferred from homology"/>
<keyword evidence="2 4" id="KW-0689">Ribosomal protein</keyword>
<evidence type="ECO:0000313" key="5">
    <source>
        <dbReference type="Proteomes" id="UP000289537"/>
    </source>
</evidence>
<keyword evidence="3" id="KW-0687">Ribonucleoprotein</keyword>
<evidence type="ECO:0000256" key="3">
    <source>
        <dbReference type="ARBA" id="ARBA00023274"/>
    </source>
</evidence>
<gene>
    <name evidence="4" type="primary">rplR</name>
    <name evidence="4" type="ORF">NARRFE1_01720</name>
</gene>